<evidence type="ECO:0000313" key="3">
    <source>
        <dbReference type="Proteomes" id="UP000269692"/>
    </source>
</evidence>
<dbReference type="PANTHER" id="PTHR34203:SF15">
    <property type="entry name" value="SLL1173 PROTEIN"/>
    <property type="match status" value="1"/>
</dbReference>
<keyword evidence="2" id="KW-0489">Methyltransferase</keyword>
<organism evidence="2 3">
    <name type="scientific">Xanthobacter tagetidis</name>
    <dbReference type="NCBI Taxonomy" id="60216"/>
    <lineage>
        <taxon>Bacteria</taxon>
        <taxon>Pseudomonadati</taxon>
        <taxon>Pseudomonadota</taxon>
        <taxon>Alphaproteobacteria</taxon>
        <taxon>Hyphomicrobiales</taxon>
        <taxon>Xanthobacteraceae</taxon>
        <taxon>Xanthobacter</taxon>
    </lineage>
</organism>
<dbReference type="Pfam" id="PF05050">
    <property type="entry name" value="Methyltransf_21"/>
    <property type="match status" value="1"/>
</dbReference>
<dbReference type="NCBIfam" id="TIGR01444">
    <property type="entry name" value="fkbM_fam"/>
    <property type="match status" value="1"/>
</dbReference>
<accession>A0A3L7AJG5</accession>
<dbReference type="SUPFAM" id="SSF53335">
    <property type="entry name" value="S-adenosyl-L-methionine-dependent methyltransferases"/>
    <property type="match status" value="1"/>
</dbReference>
<reference evidence="2 3" key="1">
    <citation type="submission" date="2018-10" db="EMBL/GenBank/DDBJ databases">
        <title>Xanthobacter tagetidis genome sequencing and assembly.</title>
        <authorList>
            <person name="Maclea K.S."/>
            <person name="Goen A.E."/>
            <person name="Fatima S.A."/>
        </authorList>
    </citation>
    <scope>NUCLEOTIDE SEQUENCE [LARGE SCALE GENOMIC DNA]</scope>
    <source>
        <strain evidence="2 3">ATCC 700314</strain>
    </source>
</reference>
<comment type="caution">
    <text evidence="2">The sequence shown here is derived from an EMBL/GenBank/DDBJ whole genome shotgun (WGS) entry which is preliminary data.</text>
</comment>
<name>A0A3L7AJG5_9HYPH</name>
<protein>
    <submittedName>
        <fullName evidence="2">FkbM family methyltransferase</fullName>
    </submittedName>
</protein>
<dbReference type="AlphaFoldDB" id="A0A3L7AJG5"/>
<gene>
    <name evidence="2" type="ORF">D9R14_04730</name>
</gene>
<dbReference type="PANTHER" id="PTHR34203">
    <property type="entry name" value="METHYLTRANSFERASE, FKBM FAMILY PROTEIN"/>
    <property type="match status" value="1"/>
</dbReference>
<dbReference type="Gene3D" id="3.40.50.150">
    <property type="entry name" value="Vaccinia Virus protein VP39"/>
    <property type="match status" value="1"/>
</dbReference>
<dbReference type="InterPro" id="IPR006342">
    <property type="entry name" value="FkbM_mtfrase"/>
</dbReference>
<sequence>MERFHGSPSTFPFHPVLRGVNVDYEAMLETFYRGLDLTNQLVVDVGGHVGRHAFPLSELVGGNGTVFIFEPLPQARHQLYLEIISRGVVNAVVFPFALSSTSGITDFFYIPNLPGESGLKERAIYNDVPSDIIKLSVATRRLDDLVPSSMSVAFLKIDAEGGELDILRGAATMIGTSRPIVAFECGAASFLSYHDTPEDIFEIFAANNYSVFSITGTLVDDHESFRTYSHAQHFWDYIAIPNEKRHLADSLIDH</sequence>
<keyword evidence="3" id="KW-1185">Reference proteome</keyword>
<dbReference type="GO" id="GO:0032259">
    <property type="term" value="P:methylation"/>
    <property type="evidence" value="ECO:0007669"/>
    <property type="project" value="UniProtKB-KW"/>
</dbReference>
<dbReference type="InterPro" id="IPR052514">
    <property type="entry name" value="SAM-dependent_MTase"/>
</dbReference>
<dbReference type="InterPro" id="IPR029063">
    <property type="entry name" value="SAM-dependent_MTases_sf"/>
</dbReference>
<evidence type="ECO:0000313" key="2">
    <source>
        <dbReference type="EMBL" id="RLP80377.1"/>
    </source>
</evidence>
<dbReference type="EMBL" id="RCTF01000003">
    <property type="protein sequence ID" value="RLP80377.1"/>
    <property type="molecule type" value="Genomic_DNA"/>
</dbReference>
<dbReference type="Proteomes" id="UP000269692">
    <property type="component" value="Unassembled WGS sequence"/>
</dbReference>
<proteinExistence type="predicted"/>
<keyword evidence="2" id="KW-0808">Transferase</keyword>
<evidence type="ECO:0000259" key="1">
    <source>
        <dbReference type="Pfam" id="PF05050"/>
    </source>
</evidence>
<feature type="domain" description="Methyltransferase FkbM" evidence="1">
    <location>
        <begin position="44"/>
        <end position="209"/>
    </location>
</feature>
<dbReference type="GO" id="GO:0008168">
    <property type="term" value="F:methyltransferase activity"/>
    <property type="evidence" value="ECO:0007669"/>
    <property type="project" value="UniProtKB-KW"/>
</dbReference>
<dbReference type="OrthoDB" id="7272699at2"/>